<keyword evidence="2" id="KW-1185">Reference proteome</keyword>
<gene>
    <name evidence="1" type="ORF">PABY_08270</name>
</gene>
<sequence>MQGVRFWRCWDREYVRHVVVAAPLWDEALLPRLEAAGLVDCKELPRGHRDTLAVLYGTISATDDLLGNVIQLLLVDRKTPKYRLLEYIEHAVKMLDRIRKMNREALEAESNG</sequence>
<accession>A0ABM8IXB9</accession>
<reference evidence="1 2" key="1">
    <citation type="submission" date="2023-09" db="EMBL/GenBank/DDBJ databases">
        <title>Pyrofollis japonicus gen. nov. sp. nov., a novel member of the family Pyrodictiaceae isolated from the Iheya North hydrothermal field.</title>
        <authorList>
            <person name="Miyazaki U."/>
            <person name="Sanari M."/>
            <person name="Tame A."/>
            <person name="Kitajima M."/>
            <person name="Okamoto A."/>
            <person name="Sawayama S."/>
            <person name="Miyazaki J."/>
            <person name="Takai K."/>
            <person name="Nakagawa S."/>
        </authorList>
    </citation>
    <scope>NUCLEOTIDE SEQUENCE [LARGE SCALE GENOMIC DNA]</scope>
    <source>
        <strain evidence="1 2">AV2</strain>
    </source>
</reference>
<protein>
    <submittedName>
        <fullName evidence="1">Uncharacterized protein</fullName>
    </submittedName>
</protein>
<evidence type="ECO:0000313" key="2">
    <source>
        <dbReference type="Proteomes" id="UP001341135"/>
    </source>
</evidence>
<dbReference type="RefSeq" id="WP_338252202.1">
    <property type="nucleotide sequence ID" value="NZ_AP028907.1"/>
</dbReference>
<dbReference type="Proteomes" id="UP001341135">
    <property type="component" value="Chromosome"/>
</dbReference>
<evidence type="ECO:0000313" key="1">
    <source>
        <dbReference type="EMBL" id="BES81260.1"/>
    </source>
</evidence>
<name>A0ABM8IXB9_9CREN</name>
<proteinExistence type="predicted"/>
<dbReference type="EMBL" id="AP028907">
    <property type="protein sequence ID" value="BES81260.1"/>
    <property type="molecule type" value="Genomic_DNA"/>
</dbReference>
<dbReference type="GeneID" id="89288848"/>
<organism evidence="1 2">
    <name type="scientific">Pyrodictium abyssi</name>
    <dbReference type="NCBI Taxonomy" id="54256"/>
    <lineage>
        <taxon>Archaea</taxon>
        <taxon>Thermoproteota</taxon>
        <taxon>Thermoprotei</taxon>
        <taxon>Desulfurococcales</taxon>
        <taxon>Pyrodictiaceae</taxon>
        <taxon>Pyrodictium</taxon>
    </lineage>
</organism>